<dbReference type="SUPFAM" id="SSF159888">
    <property type="entry name" value="YdhG-like"/>
    <property type="match status" value="1"/>
</dbReference>
<accession>F2I958</accession>
<organism evidence="2 3">
    <name type="scientific">Fluviicola taffensis (strain DSM 16823 / NCIMB 13979 / RW262)</name>
    <dbReference type="NCBI Taxonomy" id="755732"/>
    <lineage>
        <taxon>Bacteria</taxon>
        <taxon>Pseudomonadati</taxon>
        <taxon>Bacteroidota</taxon>
        <taxon>Flavobacteriia</taxon>
        <taxon>Flavobacteriales</taxon>
        <taxon>Crocinitomicaceae</taxon>
        <taxon>Fluviicola</taxon>
    </lineage>
</organism>
<dbReference type="eggNOG" id="ENOG502ZVYZ">
    <property type="taxonomic scope" value="Bacteria"/>
</dbReference>
<reference evidence="2 3" key="1">
    <citation type="journal article" date="2011" name="Stand. Genomic Sci.">
        <title>Complete genome sequence of the gliding freshwater bacterium Fluviicola taffensis type strain (RW262).</title>
        <authorList>
            <person name="Woyke T."/>
            <person name="Chertkov O."/>
            <person name="Lapidus A."/>
            <person name="Nolan M."/>
            <person name="Lucas S."/>
            <person name="Del Rio T.G."/>
            <person name="Tice H."/>
            <person name="Cheng J.F."/>
            <person name="Tapia R."/>
            <person name="Han C."/>
            <person name="Goodwin L."/>
            <person name="Pitluck S."/>
            <person name="Liolios K."/>
            <person name="Pagani I."/>
            <person name="Ivanova N."/>
            <person name="Huntemann M."/>
            <person name="Mavromatis K."/>
            <person name="Mikhailova N."/>
            <person name="Pati A."/>
            <person name="Chen A."/>
            <person name="Palaniappan K."/>
            <person name="Land M."/>
            <person name="Hauser L."/>
            <person name="Brambilla E.M."/>
            <person name="Rohde M."/>
            <person name="Mwirichia R."/>
            <person name="Sikorski J."/>
            <person name="Tindall B.J."/>
            <person name="Goker M."/>
            <person name="Bristow J."/>
            <person name="Eisen J.A."/>
            <person name="Markowitz V."/>
            <person name="Hugenholtz P."/>
            <person name="Klenk H.P."/>
            <person name="Kyrpides N.C."/>
        </authorList>
    </citation>
    <scope>NUCLEOTIDE SEQUENCE [LARGE SCALE GENOMIC DNA]</scope>
    <source>
        <strain evidence="3">DSM 16823 / RW262 / RW262</strain>
    </source>
</reference>
<gene>
    <name evidence="2" type="ordered locus">Fluta_1006</name>
</gene>
<evidence type="ECO:0000259" key="1">
    <source>
        <dbReference type="Pfam" id="PF08818"/>
    </source>
</evidence>
<dbReference type="AlphaFoldDB" id="F2I958"/>
<dbReference type="InterPro" id="IPR014922">
    <property type="entry name" value="YdhG-like"/>
</dbReference>
<keyword evidence="3" id="KW-1185">Reference proteome</keyword>
<reference evidence="3" key="2">
    <citation type="submission" date="2011-02" db="EMBL/GenBank/DDBJ databases">
        <title>The complete genome of Fluviicola taffensis DSM 16823.</title>
        <authorList>
            <consortium name="US DOE Joint Genome Institute (JGI-PGF)"/>
            <person name="Lucas S."/>
            <person name="Copeland A."/>
            <person name="Lapidus A."/>
            <person name="Bruce D."/>
            <person name="Goodwin L."/>
            <person name="Pitluck S."/>
            <person name="Kyrpides N."/>
            <person name="Mavromatis K."/>
            <person name="Ivanova N."/>
            <person name="Mikhailova N."/>
            <person name="Pagani I."/>
            <person name="Chertkov O."/>
            <person name="Detter J.C."/>
            <person name="Han C."/>
            <person name="Tapia R."/>
            <person name="Land M."/>
            <person name="Hauser L."/>
            <person name="Markowitz V."/>
            <person name="Cheng J.-F."/>
            <person name="Hugenholtz P."/>
            <person name="Woyke T."/>
            <person name="Wu D."/>
            <person name="Tindall B."/>
            <person name="Pomrenke H.G."/>
            <person name="Brambilla E."/>
            <person name="Klenk H.-P."/>
            <person name="Eisen J.A."/>
        </authorList>
    </citation>
    <scope>NUCLEOTIDE SEQUENCE [LARGE SCALE GENOMIC DNA]</scope>
    <source>
        <strain evidence="3">DSM 16823 / RW262 / RW262</strain>
    </source>
</reference>
<dbReference type="KEGG" id="fte:Fluta_1006"/>
<protein>
    <recommendedName>
        <fullName evidence="1">YdhG-like domain-containing protein</fullName>
    </recommendedName>
</protein>
<dbReference type="HOGENOM" id="CLU_1813015_0_0_10"/>
<dbReference type="STRING" id="755732.Fluta_1006"/>
<evidence type="ECO:0000313" key="3">
    <source>
        <dbReference type="Proteomes" id="UP000007463"/>
    </source>
</evidence>
<evidence type="ECO:0000313" key="2">
    <source>
        <dbReference type="EMBL" id="AEA43005.1"/>
    </source>
</evidence>
<feature type="domain" description="YdhG-like" evidence="1">
    <location>
        <begin position="18"/>
        <end position="136"/>
    </location>
</feature>
<proteinExistence type="predicted"/>
<dbReference type="EMBL" id="CP002542">
    <property type="protein sequence ID" value="AEA43005.1"/>
    <property type="molecule type" value="Genomic_DNA"/>
</dbReference>
<dbReference type="Pfam" id="PF08818">
    <property type="entry name" value="DUF1801"/>
    <property type="match status" value="1"/>
</dbReference>
<dbReference type="Proteomes" id="UP000007463">
    <property type="component" value="Chromosome"/>
</dbReference>
<dbReference type="OrthoDB" id="2604576at2"/>
<name>F2I958_FLUTR</name>
<sequence length="142" mass="16151">MTVHEQIEEYISNQLEPKRSEMRELHRITLQVAPDCKLWFTDGKNDAGKIVANPNIGYGLYMIKYADGTSREFYRIGLSATKTGVSVYILGLKDKGYLAQTYGEKIGKAKVTGYCINFKTLKDINGDILEAAIRYRLEMQED</sequence>
<dbReference type="RefSeq" id="WP_013685777.1">
    <property type="nucleotide sequence ID" value="NC_015321.1"/>
</dbReference>